<gene>
    <name evidence="2" type="ORF">BEWA_048490</name>
</gene>
<dbReference type="STRING" id="1537102.L1LA99"/>
<comment type="caution">
    <text evidence="2">The sequence shown here is derived from an EMBL/GenBank/DDBJ whole genome shotgun (WGS) entry which is preliminary data.</text>
</comment>
<dbReference type="GeneID" id="15805000"/>
<dbReference type="Gene3D" id="3.30.1240.10">
    <property type="match status" value="1"/>
</dbReference>
<feature type="signal peptide" evidence="1">
    <location>
        <begin position="1"/>
        <end position="18"/>
    </location>
</feature>
<dbReference type="Pfam" id="PF08282">
    <property type="entry name" value="Hydrolase_3"/>
    <property type="match status" value="1"/>
</dbReference>
<dbReference type="InterPro" id="IPR023214">
    <property type="entry name" value="HAD_sf"/>
</dbReference>
<keyword evidence="3" id="KW-1185">Reference proteome</keyword>
<dbReference type="RefSeq" id="XP_004831834.1">
    <property type="nucleotide sequence ID" value="XM_004831777.1"/>
</dbReference>
<dbReference type="OrthoDB" id="27226at2759"/>
<dbReference type="GO" id="GO:0005829">
    <property type="term" value="C:cytosol"/>
    <property type="evidence" value="ECO:0007669"/>
    <property type="project" value="TreeGrafter"/>
</dbReference>
<sequence>MRLISLLFLTYSLVDVIGNEVEARTESSKPPLRKDADQDKMGFKLADLETARDISEFVAPEKPPKYFGIDIDGTMYAEGQEEREKNIKTFAQVMEKGHTPFFCTGRSYRSSMSIFGGDLENNTTYKGYPGVYNNGSSVYDKDGNIVFSRTFQRDFLEAFIAFLEKKGIQNKCIFYTETNDFSIGEFDPKWKATLDSRKIPYPEPKTAQEILNMKVIYLSVDCDHYDLGNFKENVDYLKKISSSGLYNVTPGNVNKALGLTKLLEHVGANVEDLGYIGNAENDIEAMELSPLSFAVANAKDDVKEHAKWILDITCNEAGVAKALALVYGLQIP</sequence>
<dbReference type="AlphaFoldDB" id="L1LA99"/>
<dbReference type="PANTHER" id="PTHR10000">
    <property type="entry name" value="PHOSPHOSERINE PHOSPHATASE"/>
    <property type="match status" value="1"/>
</dbReference>
<organism evidence="2 3">
    <name type="scientific">Theileria equi strain WA</name>
    <dbReference type="NCBI Taxonomy" id="1537102"/>
    <lineage>
        <taxon>Eukaryota</taxon>
        <taxon>Sar</taxon>
        <taxon>Alveolata</taxon>
        <taxon>Apicomplexa</taxon>
        <taxon>Aconoidasida</taxon>
        <taxon>Piroplasmida</taxon>
        <taxon>Theileriidae</taxon>
        <taxon>Theileria</taxon>
    </lineage>
</organism>
<dbReference type="VEuPathDB" id="PiroplasmaDB:BEWA_048490"/>
<evidence type="ECO:0000256" key="1">
    <source>
        <dbReference type="SAM" id="SignalP"/>
    </source>
</evidence>
<dbReference type="Gene3D" id="3.40.50.1000">
    <property type="entry name" value="HAD superfamily/HAD-like"/>
    <property type="match status" value="1"/>
</dbReference>
<dbReference type="eggNOG" id="ENOG502RSY5">
    <property type="taxonomic scope" value="Eukaryota"/>
</dbReference>
<dbReference type="InterPro" id="IPR036412">
    <property type="entry name" value="HAD-like_sf"/>
</dbReference>
<dbReference type="PANTHER" id="PTHR10000:SF8">
    <property type="entry name" value="HAD SUPERFAMILY HYDROLASE-LIKE, TYPE 3"/>
    <property type="match status" value="1"/>
</dbReference>
<keyword evidence="2" id="KW-0378">Hydrolase</keyword>
<dbReference type="KEGG" id="beq:BEWA_048490"/>
<proteinExistence type="predicted"/>
<dbReference type="Proteomes" id="UP000031512">
    <property type="component" value="Unassembled WGS sequence"/>
</dbReference>
<keyword evidence="1" id="KW-0732">Signal</keyword>
<dbReference type="EMBL" id="ACOU01000007">
    <property type="protein sequence ID" value="EKX72382.1"/>
    <property type="molecule type" value="Genomic_DNA"/>
</dbReference>
<feature type="chain" id="PRO_5003952369" evidence="1">
    <location>
        <begin position="19"/>
        <end position="332"/>
    </location>
</feature>
<evidence type="ECO:0000313" key="2">
    <source>
        <dbReference type="EMBL" id="EKX72382.1"/>
    </source>
</evidence>
<name>L1LA99_THEEQ</name>
<dbReference type="SUPFAM" id="SSF56784">
    <property type="entry name" value="HAD-like"/>
    <property type="match status" value="1"/>
</dbReference>
<evidence type="ECO:0000313" key="3">
    <source>
        <dbReference type="Proteomes" id="UP000031512"/>
    </source>
</evidence>
<protein>
    <submittedName>
        <fullName evidence="2">Haloacid dehalogenase-like hydrolase family member protein</fullName>
    </submittedName>
</protein>
<dbReference type="GO" id="GO:0016791">
    <property type="term" value="F:phosphatase activity"/>
    <property type="evidence" value="ECO:0007669"/>
    <property type="project" value="TreeGrafter"/>
</dbReference>
<reference evidence="2 3" key="1">
    <citation type="journal article" date="2012" name="BMC Genomics">
        <title>Comparative genomic analysis and phylogenetic position of Theileria equi.</title>
        <authorList>
            <person name="Kappmeyer L.S."/>
            <person name="Thiagarajan M."/>
            <person name="Herndon D.R."/>
            <person name="Ramsay J.D."/>
            <person name="Caler E."/>
            <person name="Djikeng A."/>
            <person name="Gillespie J.J."/>
            <person name="Lau A.O."/>
            <person name="Roalson E.H."/>
            <person name="Silva J.C."/>
            <person name="Silva M.G."/>
            <person name="Suarez C.E."/>
            <person name="Ueti M.W."/>
            <person name="Nene V.M."/>
            <person name="Mealey R.H."/>
            <person name="Knowles D.P."/>
            <person name="Brayton K.A."/>
        </authorList>
    </citation>
    <scope>NUCLEOTIDE SEQUENCE [LARGE SCALE GENOMIC DNA]</scope>
    <source>
        <strain evidence="2 3">WA</strain>
    </source>
</reference>
<dbReference type="GO" id="GO:0000287">
    <property type="term" value="F:magnesium ion binding"/>
    <property type="evidence" value="ECO:0007669"/>
    <property type="project" value="TreeGrafter"/>
</dbReference>
<accession>L1LA99</accession>